<name>A0ACC2I8L3_9PLEO</name>
<sequence length="91" mass="9566">MHEVSSAQVGAKDIFSDSTAVSNAQRSPAVINRGASPGTSQANLPGTFRPIRVAREQSQCLLASSTQIGFCELPRTLAFARGLTSADSESR</sequence>
<evidence type="ECO:0000313" key="2">
    <source>
        <dbReference type="Proteomes" id="UP001153331"/>
    </source>
</evidence>
<accession>A0ACC2I8L3</accession>
<evidence type="ECO:0000313" key="1">
    <source>
        <dbReference type="EMBL" id="KAJ8111488.1"/>
    </source>
</evidence>
<reference evidence="1" key="1">
    <citation type="submission" date="2022-11" db="EMBL/GenBank/DDBJ databases">
        <title>Genome Sequence of Boeremia exigua.</title>
        <authorList>
            <person name="Buettner E."/>
        </authorList>
    </citation>
    <scope>NUCLEOTIDE SEQUENCE</scope>
    <source>
        <strain evidence="1">CU02</strain>
    </source>
</reference>
<keyword evidence="2" id="KW-1185">Reference proteome</keyword>
<proteinExistence type="predicted"/>
<organism evidence="1 2">
    <name type="scientific">Boeremia exigua</name>
    <dbReference type="NCBI Taxonomy" id="749465"/>
    <lineage>
        <taxon>Eukaryota</taxon>
        <taxon>Fungi</taxon>
        <taxon>Dikarya</taxon>
        <taxon>Ascomycota</taxon>
        <taxon>Pezizomycotina</taxon>
        <taxon>Dothideomycetes</taxon>
        <taxon>Pleosporomycetidae</taxon>
        <taxon>Pleosporales</taxon>
        <taxon>Pleosporineae</taxon>
        <taxon>Didymellaceae</taxon>
        <taxon>Boeremia</taxon>
    </lineage>
</organism>
<comment type="caution">
    <text evidence="1">The sequence shown here is derived from an EMBL/GenBank/DDBJ whole genome shotgun (WGS) entry which is preliminary data.</text>
</comment>
<gene>
    <name evidence="1" type="ORF">OPT61_g5928</name>
</gene>
<dbReference type="EMBL" id="JAPHNI010000401">
    <property type="protein sequence ID" value="KAJ8111488.1"/>
    <property type="molecule type" value="Genomic_DNA"/>
</dbReference>
<protein>
    <submittedName>
        <fullName evidence="1">Uncharacterized protein</fullName>
    </submittedName>
</protein>
<dbReference type="Proteomes" id="UP001153331">
    <property type="component" value="Unassembled WGS sequence"/>
</dbReference>